<reference evidence="4 5" key="1">
    <citation type="submission" date="2016-10" db="EMBL/GenBank/DDBJ databases">
        <authorList>
            <person name="Varghese N."/>
            <person name="Submissions S."/>
        </authorList>
    </citation>
    <scope>NUCLEOTIDE SEQUENCE [LARGE SCALE GENOMIC DNA]</scope>
    <source>
        <strain evidence="4 5">WCP15</strain>
    </source>
</reference>
<dbReference type="InterPro" id="IPR000160">
    <property type="entry name" value="GGDEF_dom"/>
</dbReference>
<dbReference type="Gene3D" id="3.20.20.450">
    <property type="entry name" value="EAL domain"/>
    <property type="match status" value="1"/>
</dbReference>
<dbReference type="SUPFAM" id="SSF55781">
    <property type="entry name" value="GAF domain-like"/>
    <property type="match status" value="1"/>
</dbReference>
<dbReference type="SMART" id="SM00052">
    <property type="entry name" value="EAL"/>
    <property type="match status" value="1"/>
</dbReference>
<gene>
    <name evidence="4" type="ORF">SAMN05216447_10422</name>
</gene>
<dbReference type="CDD" id="cd01949">
    <property type="entry name" value="GGDEF"/>
    <property type="match status" value="1"/>
</dbReference>
<dbReference type="InterPro" id="IPR035965">
    <property type="entry name" value="PAS-like_dom_sf"/>
</dbReference>
<dbReference type="Gene3D" id="3.30.70.270">
    <property type="match status" value="3"/>
</dbReference>
<feature type="region of interest" description="Disordered" evidence="1">
    <location>
        <begin position="1636"/>
        <end position="1679"/>
    </location>
</feature>
<dbReference type="CDD" id="cd00130">
    <property type="entry name" value="PAS"/>
    <property type="match status" value="1"/>
</dbReference>
<dbReference type="Pfam" id="PF08447">
    <property type="entry name" value="PAS_3"/>
    <property type="match status" value="1"/>
</dbReference>
<dbReference type="InterPro" id="IPR013655">
    <property type="entry name" value="PAS_fold_3"/>
</dbReference>
<feature type="region of interest" description="Disordered" evidence="1">
    <location>
        <begin position="1"/>
        <end position="33"/>
    </location>
</feature>
<dbReference type="Pfam" id="PF00990">
    <property type="entry name" value="GGDEF"/>
    <property type="match status" value="3"/>
</dbReference>
<feature type="compositionally biased region" description="Basic and acidic residues" evidence="1">
    <location>
        <begin position="1667"/>
        <end position="1679"/>
    </location>
</feature>
<dbReference type="NCBIfam" id="TIGR00254">
    <property type="entry name" value="GGDEF"/>
    <property type="match status" value="1"/>
</dbReference>
<dbReference type="PROSITE" id="PS50883">
    <property type="entry name" value="EAL"/>
    <property type="match status" value="1"/>
</dbReference>
<dbReference type="SUPFAM" id="SSF141868">
    <property type="entry name" value="EAL domain-like"/>
    <property type="match status" value="1"/>
</dbReference>
<dbReference type="InterPro" id="IPR029787">
    <property type="entry name" value="Nucleotide_cyclase"/>
</dbReference>
<dbReference type="Pfam" id="PF00563">
    <property type="entry name" value="EAL"/>
    <property type="match status" value="1"/>
</dbReference>
<dbReference type="Pfam" id="PF13426">
    <property type="entry name" value="PAS_9"/>
    <property type="match status" value="1"/>
</dbReference>
<dbReference type="SMART" id="SM00267">
    <property type="entry name" value="GGDEF"/>
    <property type="match status" value="2"/>
</dbReference>
<dbReference type="NCBIfam" id="TIGR00229">
    <property type="entry name" value="sensory_box"/>
    <property type="match status" value="1"/>
</dbReference>
<dbReference type="SUPFAM" id="SSF55073">
    <property type="entry name" value="Nucleotide cyclase"/>
    <property type="match status" value="3"/>
</dbReference>
<dbReference type="InterPro" id="IPR043128">
    <property type="entry name" value="Rev_trsase/Diguanyl_cyclase"/>
</dbReference>
<organism evidence="4 5">
    <name type="scientific">Parafannyhessea umbonata</name>
    <dbReference type="NCBI Taxonomy" id="604330"/>
    <lineage>
        <taxon>Bacteria</taxon>
        <taxon>Bacillati</taxon>
        <taxon>Actinomycetota</taxon>
        <taxon>Coriobacteriia</taxon>
        <taxon>Coriobacteriales</taxon>
        <taxon>Atopobiaceae</taxon>
        <taxon>Parafannyhessea</taxon>
    </lineage>
</organism>
<dbReference type="RefSeq" id="WP_078687551.1">
    <property type="nucleotide sequence ID" value="NZ_FNWT01000004.1"/>
</dbReference>
<dbReference type="PANTHER" id="PTHR44757">
    <property type="entry name" value="DIGUANYLATE CYCLASE DGCP"/>
    <property type="match status" value="1"/>
</dbReference>
<dbReference type="Gene3D" id="3.30.450.40">
    <property type="match status" value="1"/>
</dbReference>
<evidence type="ECO:0000313" key="5">
    <source>
        <dbReference type="Proteomes" id="UP000199135"/>
    </source>
</evidence>
<feature type="domain" description="EAL" evidence="2">
    <location>
        <begin position="354"/>
        <end position="606"/>
    </location>
</feature>
<comment type="caution">
    <text evidence="4">The sequence shown here is derived from an EMBL/GenBank/DDBJ whole genome shotgun (WGS) entry which is preliminary data.</text>
</comment>
<feature type="domain" description="GGDEF" evidence="3">
    <location>
        <begin position="1050"/>
        <end position="1181"/>
    </location>
</feature>
<dbReference type="InterPro" id="IPR029016">
    <property type="entry name" value="GAF-like_dom_sf"/>
</dbReference>
<feature type="domain" description="GGDEF" evidence="3">
    <location>
        <begin position="1502"/>
        <end position="1626"/>
    </location>
</feature>
<dbReference type="Gene3D" id="3.30.450.20">
    <property type="entry name" value="PAS domain"/>
    <property type="match status" value="1"/>
</dbReference>
<protein>
    <submittedName>
        <fullName evidence="4">PAS domain S-box-containing protein/diguanylate cyclase (GGDEF) domain-containing protein</fullName>
    </submittedName>
</protein>
<dbReference type="PROSITE" id="PS50887">
    <property type="entry name" value="GGDEF"/>
    <property type="match status" value="3"/>
</dbReference>
<evidence type="ECO:0000259" key="3">
    <source>
        <dbReference type="PROSITE" id="PS50887"/>
    </source>
</evidence>
<dbReference type="PANTHER" id="PTHR44757:SF2">
    <property type="entry name" value="BIOFILM ARCHITECTURE MAINTENANCE PROTEIN MBAA"/>
    <property type="match status" value="1"/>
</dbReference>
<keyword evidence="5" id="KW-1185">Reference proteome</keyword>
<dbReference type="InterPro" id="IPR001633">
    <property type="entry name" value="EAL_dom"/>
</dbReference>
<dbReference type="InterPro" id="IPR052155">
    <property type="entry name" value="Biofilm_reg_signaling"/>
</dbReference>
<dbReference type="Proteomes" id="UP000199135">
    <property type="component" value="Unassembled WGS sequence"/>
</dbReference>
<evidence type="ECO:0000313" key="4">
    <source>
        <dbReference type="EMBL" id="SEH50629.1"/>
    </source>
</evidence>
<accession>A0A1H6IU72</accession>
<proteinExistence type="predicted"/>
<evidence type="ECO:0000259" key="2">
    <source>
        <dbReference type="PROSITE" id="PS50883"/>
    </source>
</evidence>
<dbReference type="InterPro" id="IPR035919">
    <property type="entry name" value="EAL_sf"/>
</dbReference>
<feature type="domain" description="GGDEF" evidence="3">
    <location>
        <begin position="217"/>
        <end position="345"/>
    </location>
</feature>
<name>A0A1H6IU72_9ACTN</name>
<dbReference type="InterPro" id="IPR000014">
    <property type="entry name" value="PAS"/>
</dbReference>
<evidence type="ECO:0000256" key="1">
    <source>
        <dbReference type="SAM" id="MobiDB-lite"/>
    </source>
</evidence>
<dbReference type="SUPFAM" id="SSF55785">
    <property type="entry name" value="PYP-like sensor domain (PAS domain)"/>
    <property type="match status" value="1"/>
</dbReference>
<dbReference type="CDD" id="cd01948">
    <property type="entry name" value="EAL"/>
    <property type="match status" value="1"/>
</dbReference>
<sequence>MKKNTHPDKTAASPSDGAPFVGPGEARRINPDPDGMPGGFFVYQAEGEKRVVYANDYVLKLFGCEDEREFAGLTGNTFPGMVHEDDLATVEGDIANQIRAGQGGFNHVTYRIRTKSGEVAYVENFGRLVHDADEGDLFYVFLADSKIRFLTHTKDRVTKLLGMQRFLELAHDAHEATLLVGRQQDSDTMAHSKPRAIRSLSGPTPQFFGGPKRDSPTGEAIAFFNLVNFKLYNSIYGIKAGDECLFTVAQTLREEFADGSLVSRFSDDHFAVYTKGDRLQVEAATERVHKRVASSYKSFSLQVKAGIYLLTSDRNVSISEASDLARMACNSIKADPLRHVLTYGPELKRITELRKHLVENLESAIETGLIEVHYQPQIRTLSGKLCGVEALTRWRDPEFGLITPDTFVPVLEEANLSYKLDTFVIRHVCQSLRRHLDEGREPVAVSFNLSRVDFISCDPLEVLEDAVRTYGVPRDMLHAEVTESIAMRDETRIKVAIERFHEMGYQIWMDDFGSGYSSLNVLKDYDFDVIKIDMAFLSNLSARARQILTSTVDMAKRLGIQTLAEGVETEEQLAFLRSIGCEKIQGYFYGRPLLPDRLDQHLRNLGMIHETGAESHFWDKVGTINQITDQSLAIVDDDGRHFKIIFANEGFLEALRSKGTDSIAKANENLSSPYYLNRVKFREFSQRPIATHREETFNYVDNGNYLRLNIRVIATLGERRVYRCSLYNITYDTNQRESSRMDLAIRNISSLYDSILEIDFEADCVTTIVSNLAKDSPGERRHGIIRLAEDYSHSFIHPDDREAYWKFMAPGTMAERVAFANAGFTSAVFRVRGTGGSWRWREFVLIPLPNTGNLRYLYAIRLAALEFQSHPGEALERLSADYSPTSGLSTDSIRTESIWGTLIESSGLKFFWKDDRRRFQGASWSFLHYFGLKTVNEILNKTDEEMFWHVADAPFHSDEDAVLLRGEVVRGAHGQCIARGVLRDIVAYKYPIHERGRIVGLVGFFVEAGELADKSHAKNLLVDKVTGGMNDNGIATTIVRMDEEFHREGIDYSIVVLDVPEYSRIYHTYGEKVAQTLLREVHHAIEGSSPRSSTIGRLTGGKFVVMFKGTAREAEDGVVDGMLAAVHAIHRVDGYPCTVFANYALIKGSEARSLKELEHIAVDRLSRAKDLELVRRSFTGDILTVEMSKLDTLEAALYICDAKSYEIVFANEFARREFGIERSTPLRGLKCYKVFGGSKDICHFCSSPSLSRKRFHHSHLHNHQTGKDYTTFETLMPWNGKPYRVTLALCTSDLVAEAERRASLLYVEHSINDMLSVALSEPDPNDGLDRMLEMLGDLSDARHAFIFEDDEMGLTSNTYEWCAAGQPSRISEFQQVRFGFSDSWTALLSDGGLIVIEDPAHDERLSDKAREELVSQRVDNLVAARLFQDARPIGFLGIEGVAAGKIEVTELFMRIAAAFTSILLRNRNTMERLNSISTHDPLTGTMNRRAFTTFMRGLTVAGGFALVYGDLNGLKETNDVLGHDAGDALIERAARVLEKRFGTEFVFRMGGDEFVAYVEMSGPDKVDALLASLRQEFRERGVSIALGCVWKGSYDGDYEGLISEADRRMYLDKRYIHEHEPTGILPILSPEDADARAAGNAATIGKGATTSGSDLPGEPCGEGTPSDEGRNDQAADKGV</sequence>
<dbReference type="EMBL" id="FNWT01000004">
    <property type="protein sequence ID" value="SEH50629.1"/>
    <property type="molecule type" value="Genomic_DNA"/>
</dbReference>